<dbReference type="GO" id="GO:0000139">
    <property type="term" value="C:Golgi membrane"/>
    <property type="evidence" value="ECO:0007669"/>
    <property type="project" value="UniProtKB-SubCell"/>
</dbReference>
<dbReference type="InterPro" id="IPR051981">
    <property type="entry name" value="Glycosyltransf_32"/>
</dbReference>
<gene>
    <name evidence="9" type="ORF">DIABBA_LOCUS4528</name>
</gene>
<evidence type="ECO:0000256" key="6">
    <source>
        <dbReference type="ARBA" id="ARBA00023136"/>
    </source>
</evidence>
<dbReference type="PANTHER" id="PTHR12042">
    <property type="entry name" value="LACTOSYLCERAMIDE 4-ALPHA-GALACTOSYLTRANSFERASE ALPHA- 1,4-GALACTOSYLTRANSFERASE"/>
    <property type="match status" value="1"/>
</dbReference>
<evidence type="ECO:0000256" key="4">
    <source>
        <dbReference type="ARBA" id="ARBA00022679"/>
    </source>
</evidence>
<dbReference type="InterPro" id="IPR007652">
    <property type="entry name" value="A1-4-GlycosylTfrase_dom"/>
</dbReference>
<evidence type="ECO:0000256" key="5">
    <source>
        <dbReference type="ARBA" id="ARBA00023034"/>
    </source>
</evidence>
<dbReference type="SUPFAM" id="SSF53448">
    <property type="entry name" value="Nucleotide-diphospho-sugar transferases"/>
    <property type="match status" value="1"/>
</dbReference>
<dbReference type="AlphaFoldDB" id="A0A9N9SSK3"/>
<protein>
    <recommendedName>
        <fullName evidence="8">Alpha 1,4-glycosyltransferase domain-containing protein</fullName>
    </recommendedName>
</protein>
<evidence type="ECO:0000313" key="10">
    <source>
        <dbReference type="Proteomes" id="UP001153709"/>
    </source>
</evidence>
<proteinExistence type="inferred from homology"/>
<keyword evidence="7" id="KW-0812">Transmembrane</keyword>
<evidence type="ECO:0000313" key="9">
    <source>
        <dbReference type="EMBL" id="CAG9830873.1"/>
    </source>
</evidence>
<keyword evidence="6 7" id="KW-0472">Membrane</keyword>
<keyword evidence="5" id="KW-0333">Golgi apparatus</keyword>
<dbReference type="PANTHER" id="PTHR12042:SF21">
    <property type="entry name" value="ALPHA1,4-GALACTOSYLTRANSFERASE 1-RELATED"/>
    <property type="match status" value="1"/>
</dbReference>
<evidence type="ECO:0000259" key="8">
    <source>
        <dbReference type="Pfam" id="PF04572"/>
    </source>
</evidence>
<feature type="domain" description="Alpha 1,4-glycosyltransferase" evidence="8">
    <location>
        <begin position="218"/>
        <end position="351"/>
    </location>
</feature>
<keyword evidence="4" id="KW-0808">Transferase</keyword>
<name>A0A9N9SSK3_DIABA</name>
<keyword evidence="7" id="KW-1133">Transmembrane helix</keyword>
<dbReference type="GO" id="GO:0035248">
    <property type="term" value="F:alpha-1,4-N-acetylgalactosaminyltransferase activity"/>
    <property type="evidence" value="ECO:0007669"/>
    <property type="project" value="TreeGrafter"/>
</dbReference>
<dbReference type="Pfam" id="PF04572">
    <property type="entry name" value="Gb3_synth"/>
    <property type="match status" value="1"/>
</dbReference>
<dbReference type="Proteomes" id="UP001153709">
    <property type="component" value="Chromosome 3"/>
</dbReference>
<keyword evidence="3" id="KW-0328">Glycosyltransferase</keyword>
<evidence type="ECO:0000256" key="7">
    <source>
        <dbReference type="SAM" id="Phobius"/>
    </source>
</evidence>
<reference evidence="9" key="1">
    <citation type="submission" date="2022-01" db="EMBL/GenBank/DDBJ databases">
        <authorList>
            <person name="King R."/>
        </authorList>
    </citation>
    <scope>NUCLEOTIDE SEQUENCE</scope>
</reference>
<dbReference type="GO" id="GO:0006688">
    <property type="term" value="P:glycosphingolipid biosynthetic process"/>
    <property type="evidence" value="ECO:0007669"/>
    <property type="project" value="TreeGrafter"/>
</dbReference>
<dbReference type="InterPro" id="IPR007577">
    <property type="entry name" value="GlycoTrfase_DXD_sugar-bd_CS"/>
</dbReference>
<evidence type="ECO:0000256" key="3">
    <source>
        <dbReference type="ARBA" id="ARBA00022676"/>
    </source>
</evidence>
<keyword evidence="10" id="KW-1185">Reference proteome</keyword>
<sequence length="356" mass="41102">MFITKWTKYWRYFAVAGLMVILLKLMYQPSYITSGNIICYRLKGMASLPDISTVQPRKGKSIFFHETSCNSASKEKIFITARQACAVESAAKENPNFDVYLLYTSPGVFRFEGDESDEILKALMSYKNIKIMRLDYEKYTNGTPVEALYKSGRIEKSKYVTSHASDVLRYLTLWKYGGIYLDLDVIILKSLEDLKPNYAGLQSRTDVAAGVISFDPDSKGHLMAEKCLNDLKKNFNGNDWGNNGPGVITRLLVNLCHIKHYRKKMELASKMINKDCGGFTVFEPEIFYPVRYEDWHFYFDESKLNSILSHTNKSYAVHMWNNFSKKKKLRLDSNAPYLYFAKKHCPRVINSCKDEF</sequence>
<dbReference type="OrthoDB" id="409543at2759"/>
<comment type="subcellular location">
    <subcellularLocation>
        <location evidence="1">Golgi apparatus membrane</location>
        <topology evidence="1">Single-pass type II membrane protein</topology>
    </subcellularLocation>
</comment>
<evidence type="ECO:0000256" key="1">
    <source>
        <dbReference type="ARBA" id="ARBA00004323"/>
    </source>
</evidence>
<dbReference type="Gene3D" id="3.90.550.20">
    <property type="match status" value="1"/>
</dbReference>
<dbReference type="Pfam" id="PF04488">
    <property type="entry name" value="Gly_transf_sug"/>
    <property type="match status" value="1"/>
</dbReference>
<dbReference type="InterPro" id="IPR029044">
    <property type="entry name" value="Nucleotide-diphossugar_trans"/>
</dbReference>
<accession>A0A9N9SSK3</accession>
<feature type="transmembrane region" description="Helical" evidence="7">
    <location>
        <begin position="9"/>
        <end position="27"/>
    </location>
</feature>
<dbReference type="EMBL" id="OU898278">
    <property type="protein sequence ID" value="CAG9830873.1"/>
    <property type="molecule type" value="Genomic_DNA"/>
</dbReference>
<organism evidence="9 10">
    <name type="scientific">Diabrotica balteata</name>
    <name type="common">Banded cucumber beetle</name>
    <dbReference type="NCBI Taxonomy" id="107213"/>
    <lineage>
        <taxon>Eukaryota</taxon>
        <taxon>Metazoa</taxon>
        <taxon>Ecdysozoa</taxon>
        <taxon>Arthropoda</taxon>
        <taxon>Hexapoda</taxon>
        <taxon>Insecta</taxon>
        <taxon>Pterygota</taxon>
        <taxon>Neoptera</taxon>
        <taxon>Endopterygota</taxon>
        <taxon>Coleoptera</taxon>
        <taxon>Polyphaga</taxon>
        <taxon>Cucujiformia</taxon>
        <taxon>Chrysomeloidea</taxon>
        <taxon>Chrysomelidae</taxon>
        <taxon>Galerucinae</taxon>
        <taxon>Diabroticina</taxon>
        <taxon>Diabroticites</taxon>
        <taxon>Diabrotica</taxon>
    </lineage>
</organism>
<comment type="similarity">
    <text evidence="2">Belongs to the glycosyltransferase 32 family.</text>
</comment>
<evidence type="ECO:0000256" key="2">
    <source>
        <dbReference type="ARBA" id="ARBA00009003"/>
    </source>
</evidence>